<dbReference type="PANTHER" id="PTHR43479">
    <property type="entry name" value="ACREF/ENVCD OPERON REPRESSOR-RELATED"/>
    <property type="match status" value="1"/>
</dbReference>
<reference evidence="4" key="1">
    <citation type="submission" date="2022-09" db="EMBL/GenBank/DDBJ databases">
        <title>Genome analysis and characterization of larvicidal activity of Brevibacillus strains.</title>
        <authorList>
            <person name="Patrusheva E.V."/>
            <person name="Izotova A.O."/>
            <person name="Toshchakov S.V."/>
            <person name="Sineoky S.P."/>
        </authorList>
    </citation>
    <scope>NUCLEOTIDE SEQUENCE</scope>
    <source>
        <strain evidence="4">VKPM_B-13244</strain>
    </source>
</reference>
<protein>
    <submittedName>
        <fullName evidence="4">TetR family transcriptional regulator</fullName>
    </submittedName>
</protein>
<dbReference type="PRINTS" id="PR00455">
    <property type="entry name" value="HTHTETR"/>
</dbReference>
<keyword evidence="1 2" id="KW-0238">DNA-binding</keyword>
<evidence type="ECO:0000313" key="5">
    <source>
        <dbReference type="Proteomes" id="UP001067708"/>
    </source>
</evidence>
<dbReference type="Proteomes" id="UP001067708">
    <property type="component" value="Unassembled WGS sequence"/>
</dbReference>
<dbReference type="InterPro" id="IPR036005">
    <property type="entry name" value="Creatinase/aminopeptidase-like"/>
</dbReference>
<dbReference type="Gene3D" id="1.10.357.10">
    <property type="entry name" value="Tetracycline Repressor, domain 2"/>
    <property type="match status" value="1"/>
</dbReference>
<evidence type="ECO:0000256" key="1">
    <source>
        <dbReference type="ARBA" id="ARBA00023125"/>
    </source>
</evidence>
<evidence type="ECO:0000256" key="2">
    <source>
        <dbReference type="PROSITE-ProRule" id="PRU00335"/>
    </source>
</evidence>
<dbReference type="SUPFAM" id="SSF46689">
    <property type="entry name" value="Homeodomain-like"/>
    <property type="match status" value="1"/>
</dbReference>
<proteinExistence type="predicted"/>
<dbReference type="Pfam" id="PF00440">
    <property type="entry name" value="TetR_N"/>
    <property type="match status" value="1"/>
</dbReference>
<accession>A0ABT4HWK3</accession>
<dbReference type="PROSITE" id="PS50977">
    <property type="entry name" value="HTH_TETR_2"/>
    <property type="match status" value="1"/>
</dbReference>
<dbReference type="EMBL" id="JAPTNG010000007">
    <property type="protein sequence ID" value="MCZ0831181.1"/>
    <property type="molecule type" value="Genomic_DNA"/>
</dbReference>
<comment type="caution">
    <text evidence="4">The sequence shown here is derived from an EMBL/GenBank/DDBJ whole genome shotgun (WGS) entry which is preliminary data.</text>
</comment>
<dbReference type="SUPFAM" id="SSF55920">
    <property type="entry name" value="Creatinase/aminopeptidase"/>
    <property type="match status" value="1"/>
</dbReference>
<dbReference type="PANTHER" id="PTHR43479:SF11">
    <property type="entry name" value="ACREF_ENVCD OPERON REPRESSOR-RELATED"/>
    <property type="match status" value="1"/>
</dbReference>
<dbReference type="RefSeq" id="WP_258417293.1">
    <property type="nucleotide sequence ID" value="NZ_JAPTNG010000007.1"/>
</dbReference>
<dbReference type="InterPro" id="IPR001647">
    <property type="entry name" value="HTH_TetR"/>
</dbReference>
<dbReference type="InterPro" id="IPR009057">
    <property type="entry name" value="Homeodomain-like_sf"/>
</dbReference>
<name>A0ABT4HWK3_9BACL</name>
<evidence type="ECO:0000259" key="3">
    <source>
        <dbReference type="PROSITE" id="PS50977"/>
    </source>
</evidence>
<sequence length="170" mass="19468">MDSPISYLEIRAFYKEQNEAIRRERIFQIRHTAAEVYLEKGLHMEMGDVAKKAGLGRGTVYHYYNNKISLLEDIFLEASKEAQKRTDEALQTAEPALTRLENYIKTQLSSWIEKPCGHGIGPSLHEEPQVAHFGNPGRGLRLKEGKSLLPDTLTRYKNPSFLETTDFNKD</sequence>
<keyword evidence="5" id="KW-1185">Reference proteome</keyword>
<organism evidence="4 5">
    <name type="scientific">Brevibacillus halotolerans</name>
    <dbReference type="NCBI Taxonomy" id="1507437"/>
    <lineage>
        <taxon>Bacteria</taxon>
        <taxon>Bacillati</taxon>
        <taxon>Bacillota</taxon>
        <taxon>Bacilli</taxon>
        <taxon>Bacillales</taxon>
        <taxon>Paenibacillaceae</taxon>
        <taxon>Brevibacillus</taxon>
    </lineage>
</organism>
<evidence type="ECO:0000313" key="4">
    <source>
        <dbReference type="EMBL" id="MCZ0831181.1"/>
    </source>
</evidence>
<feature type="domain" description="HTH tetR-type" evidence="3">
    <location>
        <begin position="23"/>
        <end position="82"/>
    </location>
</feature>
<feature type="DNA-binding region" description="H-T-H motif" evidence="2">
    <location>
        <begin position="45"/>
        <end position="64"/>
    </location>
</feature>
<gene>
    <name evidence="4" type="ORF">O0535_10405</name>
</gene>
<dbReference type="InterPro" id="IPR050624">
    <property type="entry name" value="HTH-type_Tx_Regulator"/>
</dbReference>